<evidence type="ECO:0000256" key="2">
    <source>
        <dbReference type="ARBA" id="ARBA00005942"/>
    </source>
</evidence>
<dbReference type="InterPro" id="IPR009332">
    <property type="entry name" value="Med22"/>
</dbReference>
<proteinExistence type="inferred from homology"/>
<evidence type="ECO:0008006" key="8">
    <source>
        <dbReference type="Google" id="ProtNLM"/>
    </source>
</evidence>
<comment type="similarity">
    <text evidence="2">Belongs to the Mediator complex subunit 22 family.</text>
</comment>
<keyword evidence="4" id="KW-0804">Transcription</keyword>
<protein>
    <recommendedName>
        <fullName evidence="8">Mediator of RNA polymerase II transcription subunit 22</fullName>
    </recommendedName>
</protein>
<keyword evidence="5" id="KW-0539">Nucleus</keyword>
<dbReference type="GO" id="GO:0016592">
    <property type="term" value="C:mediator complex"/>
    <property type="evidence" value="ECO:0007669"/>
    <property type="project" value="InterPro"/>
</dbReference>
<dbReference type="EMBL" id="JAEOAQ010000001">
    <property type="protein sequence ID" value="KAG5422034.1"/>
    <property type="molecule type" value="Genomic_DNA"/>
</dbReference>
<reference evidence="6 7" key="1">
    <citation type="submission" date="2020-12" db="EMBL/GenBank/DDBJ databases">
        <title>Effect of drift, selection, and recombination on the evolution of hybrid genomes in Candida yeast pathogens.</title>
        <authorList>
            <person name="Mixao V."/>
            <person name="Ksiezopolska E."/>
            <person name="Saus E."/>
            <person name="Boekhout T."/>
            <person name="Gacser A."/>
            <person name="Gabaldon T."/>
        </authorList>
    </citation>
    <scope>NUCLEOTIDE SEQUENCE [LARGE SCALE GENOMIC DNA]</scope>
    <source>
        <strain evidence="6 7">BP57</strain>
    </source>
</reference>
<organism evidence="6 7">
    <name type="scientific">Candida metapsilosis</name>
    <dbReference type="NCBI Taxonomy" id="273372"/>
    <lineage>
        <taxon>Eukaryota</taxon>
        <taxon>Fungi</taxon>
        <taxon>Dikarya</taxon>
        <taxon>Ascomycota</taxon>
        <taxon>Saccharomycotina</taxon>
        <taxon>Pichiomycetes</taxon>
        <taxon>Debaryomycetaceae</taxon>
        <taxon>Candida/Lodderomyces clade</taxon>
        <taxon>Candida</taxon>
    </lineage>
</organism>
<evidence type="ECO:0000256" key="1">
    <source>
        <dbReference type="ARBA" id="ARBA00004123"/>
    </source>
</evidence>
<evidence type="ECO:0000313" key="7">
    <source>
        <dbReference type="Proteomes" id="UP000669133"/>
    </source>
</evidence>
<dbReference type="GO" id="GO:0006357">
    <property type="term" value="P:regulation of transcription by RNA polymerase II"/>
    <property type="evidence" value="ECO:0007669"/>
    <property type="project" value="InterPro"/>
</dbReference>
<comment type="subcellular location">
    <subcellularLocation>
        <location evidence="1">Nucleus</location>
    </subcellularLocation>
</comment>
<evidence type="ECO:0000256" key="3">
    <source>
        <dbReference type="ARBA" id="ARBA00023015"/>
    </source>
</evidence>
<accession>A0A8H7ZJP5</accession>
<comment type="caution">
    <text evidence="6">The sequence shown here is derived from an EMBL/GenBank/DDBJ whole genome shotgun (WGS) entry which is preliminary data.</text>
</comment>
<dbReference type="OrthoDB" id="203279at2759"/>
<keyword evidence="7" id="KW-1185">Reference proteome</keyword>
<gene>
    <name evidence="6" type="ORF">I9W82_001127</name>
</gene>
<keyword evidence="3" id="KW-0805">Transcription regulation</keyword>
<evidence type="ECO:0000256" key="4">
    <source>
        <dbReference type="ARBA" id="ARBA00023163"/>
    </source>
</evidence>
<dbReference type="Gene3D" id="6.10.280.160">
    <property type="entry name" value="Mediator of RNA polymerase II transcription subunit 22"/>
    <property type="match status" value="1"/>
</dbReference>
<dbReference type="RefSeq" id="XP_067551150.1">
    <property type="nucleotide sequence ID" value="XM_067689840.1"/>
</dbReference>
<dbReference type="Pfam" id="PF06179">
    <property type="entry name" value="Med22"/>
    <property type="match status" value="1"/>
</dbReference>
<dbReference type="GO" id="GO:0003712">
    <property type="term" value="F:transcription coregulator activity"/>
    <property type="evidence" value="ECO:0007669"/>
    <property type="project" value="InterPro"/>
</dbReference>
<dbReference type="AlphaFoldDB" id="A0A8H7ZJP5"/>
<name>A0A8H7ZJP5_9ASCO</name>
<dbReference type="Proteomes" id="UP000669133">
    <property type="component" value="Unassembled WGS sequence"/>
</dbReference>
<sequence>MQPKSITLLQKIDSIVEQILVKFQNILEVLANDTKPKELLSIESLTIESDAIQIIRFSQDLLSISRSLKESWVLSSLKVKKNDERGVETESEGAGAAVSNANMVTNWNEAEVDKVFKLFNELTDNIATFESPKAQS</sequence>
<evidence type="ECO:0000313" key="6">
    <source>
        <dbReference type="EMBL" id="KAG5422034.1"/>
    </source>
</evidence>
<evidence type="ECO:0000256" key="5">
    <source>
        <dbReference type="ARBA" id="ARBA00023242"/>
    </source>
</evidence>
<dbReference type="GeneID" id="93649756"/>